<name>A0A6C0AV35_9ZZZZ</name>
<protein>
    <submittedName>
        <fullName evidence="2">Uncharacterized protein</fullName>
    </submittedName>
</protein>
<feature type="compositionally biased region" description="Basic residues" evidence="1">
    <location>
        <begin position="291"/>
        <end position="327"/>
    </location>
</feature>
<evidence type="ECO:0000256" key="1">
    <source>
        <dbReference type="SAM" id="MobiDB-lite"/>
    </source>
</evidence>
<reference evidence="2" key="1">
    <citation type="journal article" date="2020" name="Nature">
        <title>Giant virus diversity and host interactions through global metagenomics.</title>
        <authorList>
            <person name="Schulz F."/>
            <person name="Roux S."/>
            <person name="Paez-Espino D."/>
            <person name="Jungbluth S."/>
            <person name="Walsh D.A."/>
            <person name="Denef V.J."/>
            <person name="McMahon K.D."/>
            <person name="Konstantinidis K.T."/>
            <person name="Eloe-Fadrosh E.A."/>
            <person name="Kyrpides N.C."/>
            <person name="Woyke T."/>
        </authorList>
    </citation>
    <scope>NUCLEOTIDE SEQUENCE</scope>
    <source>
        <strain evidence="2">GVMAG-S-ERX555961-36</strain>
    </source>
</reference>
<dbReference type="EMBL" id="MN738761">
    <property type="protein sequence ID" value="QHS83618.1"/>
    <property type="molecule type" value="Genomic_DNA"/>
</dbReference>
<evidence type="ECO:0000313" key="2">
    <source>
        <dbReference type="EMBL" id="QHS83618.1"/>
    </source>
</evidence>
<proteinExistence type="predicted"/>
<dbReference type="AlphaFoldDB" id="A0A6C0AV35"/>
<feature type="region of interest" description="Disordered" evidence="1">
    <location>
        <begin position="36"/>
        <end position="146"/>
    </location>
</feature>
<sequence length="327" mass="35481">MCDSSDNTRQVNLKELLELLNKEAKDNNLGVTLTIPSELQNPNLLESLESKKRTRTPSPPSTPPKMARPIEMPSPDISVLSTPGGPGGIVPPPSTPSLSQDVTLEGLTQEFPGPLSPFSTPKKDSDSKGGMPTTRRSRSSRRGYYEDEEEEAAAAAEEGAPIELGEMAPEIDGDCTILDMFLGASAYGAAALGVCYVISNNDLPALKALPTDAINSINRQIEIYITQIRLDILKSDTTELIKLMTSSWLMGLGAYTTANAVTQRVARSLKNLCKKINAARKGIKDTPLYGGRRRAASRAAATRRRKRIGGKSKKVKRKPKRVVHKKK</sequence>
<organism evidence="2">
    <name type="scientific">viral metagenome</name>
    <dbReference type="NCBI Taxonomy" id="1070528"/>
    <lineage>
        <taxon>unclassified sequences</taxon>
        <taxon>metagenomes</taxon>
        <taxon>organismal metagenomes</taxon>
    </lineage>
</organism>
<accession>A0A6C0AV35</accession>
<feature type="region of interest" description="Disordered" evidence="1">
    <location>
        <begin position="285"/>
        <end position="327"/>
    </location>
</feature>